<proteinExistence type="predicted"/>
<gene>
    <name evidence="2" type="ORF">Taro_043625</name>
</gene>
<reference evidence="2" key="1">
    <citation type="submission" date="2017-07" db="EMBL/GenBank/DDBJ databases">
        <title>Taro Niue Genome Assembly and Annotation.</title>
        <authorList>
            <person name="Atibalentja N."/>
            <person name="Keating K."/>
            <person name="Fields C.J."/>
        </authorList>
    </citation>
    <scope>NUCLEOTIDE SEQUENCE</scope>
    <source>
        <strain evidence="2">Niue_2</strain>
        <tissue evidence="2">Leaf</tissue>
    </source>
</reference>
<name>A0A843WRW8_COLES</name>
<dbReference type="Proteomes" id="UP000652761">
    <property type="component" value="Unassembled WGS sequence"/>
</dbReference>
<evidence type="ECO:0000256" key="1">
    <source>
        <dbReference type="SAM" id="SignalP"/>
    </source>
</evidence>
<comment type="caution">
    <text evidence="2">The sequence shown here is derived from an EMBL/GenBank/DDBJ whole genome shotgun (WGS) entry which is preliminary data.</text>
</comment>
<keyword evidence="1" id="KW-0732">Signal</keyword>
<organism evidence="2 3">
    <name type="scientific">Colocasia esculenta</name>
    <name type="common">Wild taro</name>
    <name type="synonym">Arum esculentum</name>
    <dbReference type="NCBI Taxonomy" id="4460"/>
    <lineage>
        <taxon>Eukaryota</taxon>
        <taxon>Viridiplantae</taxon>
        <taxon>Streptophyta</taxon>
        <taxon>Embryophyta</taxon>
        <taxon>Tracheophyta</taxon>
        <taxon>Spermatophyta</taxon>
        <taxon>Magnoliopsida</taxon>
        <taxon>Liliopsida</taxon>
        <taxon>Araceae</taxon>
        <taxon>Aroideae</taxon>
        <taxon>Colocasieae</taxon>
        <taxon>Colocasia</taxon>
    </lineage>
</organism>
<feature type="signal peptide" evidence="1">
    <location>
        <begin position="1"/>
        <end position="17"/>
    </location>
</feature>
<protein>
    <submittedName>
        <fullName evidence="2">Uncharacterized protein</fullName>
    </submittedName>
</protein>
<sequence>MWHPSTLRWNLSVVCRPALVVVSTHCPISENNCSGKKVPCRPALRVCRAAVPNLQTGCSGNWVQCRPALRVCRPGSAAMGCEDDEDPADQPGRRSILVEQEAHQKMWMLENWVVERNEETEVREGHEKECHHQLGLEADPHSKEADPPDLGAGPLQLEAGPLELGAGPLDFEAVPPEMLDLGIDCDFSFSKGTPKCWNTEVKKAYQDGIGFMKIKFKGMIVCPFIWYFENKGSLISGHINGYSLNLGFIPFICAFETQKTQNKRKMIPQGFQKMNPESLVKGLEDYYLCLKRKVYLSLLPFEVLKRILVARQDHFFF</sequence>
<feature type="chain" id="PRO_5032778964" evidence="1">
    <location>
        <begin position="18"/>
        <end position="317"/>
    </location>
</feature>
<dbReference type="EMBL" id="NMUH01004756">
    <property type="protein sequence ID" value="MQM10727.1"/>
    <property type="molecule type" value="Genomic_DNA"/>
</dbReference>
<dbReference type="AlphaFoldDB" id="A0A843WRW8"/>
<accession>A0A843WRW8</accession>
<evidence type="ECO:0000313" key="2">
    <source>
        <dbReference type="EMBL" id="MQM10727.1"/>
    </source>
</evidence>
<keyword evidence="3" id="KW-1185">Reference proteome</keyword>
<evidence type="ECO:0000313" key="3">
    <source>
        <dbReference type="Proteomes" id="UP000652761"/>
    </source>
</evidence>